<accession>A0A0M0GG58</accession>
<keyword evidence="2" id="KW-1185">Reference proteome</keyword>
<organism evidence="1 2">
    <name type="scientific">Sporosarcina globispora</name>
    <name type="common">Bacillus globisporus</name>
    <dbReference type="NCBI Taxonomy" id="1459"/>
    <lineage>
        <taxon>Bacteria</taxon>
        <taxon>Bacillati</taxon>
        <taxon>Bacillota</taxon>
        <taxon>Bacilli</taxon>
        <taxon>Bacillales</taxon>
        <taxon>Caryophanaceae</taxon>
        <taxon>Sporosarcina</taxon>
    </lineage>
</organism>
<comment type="caution">
    <text evidence="1">The sequence shown here is derived from an EMBL/GenBank/DDBJ whole genome shotgun (WGS) entry which is preliminary data.</text>
</comment>
<dbReference type="AlphaFoldDB" id="A0A0M0GG58"/>
<dbReference type="STRING" id="1459.AF332_17470"/>
<protein>
    <recommendedName>
        <fullName evidence="3">DUF3889 domain-containing protein</fullName>
    </recommendedName>
</protein>
<name>A0A0M0GG58_SPOGL</name>
<dbReference type="EMBL" id="LGUF01000007">
    <property type="protein sequence ID" value="KON88421.1"/>
    <property type="molecule type" value="Genomic_DNA"/>
</dbReference>
<sequence>MKKLFVSLMVIIFLSEYIPNQAFTGEAYAERPEPAYAKWGRLAMETAKEKYPKAKILDYLHIGREKKQTTNIEKFKLWIEDGGKEFGLYIDIEFDSKTERVIRINTRKSAN</sequence>
<dbReference type="InterPro" id="IPR024987">
    <property type="entry name" value="DUF3889"/>
</dbReference>
<dbReference type="OrthoDB" id="2377048at2"/>
<dbReference type="Proteomes" id="UP000037109">
    <property type="component" value="Unassembled WGS sequence"/>
</dbReference>
<gene>
    <name evidence="1" type="ORF">AF332_17470</name>
</gene>
<dbReference type="RefSeq" id="WP_053435797.1">
    <property type="nucleotide sequence ID" value="NZ_LGUF01000007.1"/>
</dbReference>
<dbReference type="Gene3D" id="3.10.450.390">
    <property type="entry name" value="Protein of unknown function DUF3889"/>
    <property type="match status" value="1"/>
</dbReference>
<reference evidence="2" key="1">
    <citation type="submission" date="2015-07" db="EMBL/GenBank/DDBJ databases">
        <title>Fjat-10036 dsm4.</title>
        <authorList>
            <person name="Liu B."/>
            <person name="Wang J."/>
            <person name="Zhu Y."/>
            <person name="Liu G."/>
            <person name="Chen Q."/>
            <person name="Chen Z."/>
            <person name="Lan J."/>
            <person name="Che J."/>
            <person name="Ge C."/>
            <person name="Shi H."/>
            <person name="Pan Z."/>
            <person name="Liu X."/>
        </authorList>
    </citation>
    <scope>NUCLEOTIDE SEQUENCE [LARGE SCALE GENOMIC DNA]</scope>
    <source>
        <strain evidence="2">DSM 4</strain>
    </source>
</reference>
<dbReference type="PATRIC" id="fig|1459.3.peg.3826"/>
<proteinExistence type="predicted"/>
<evidence type="ECO:0000313" key="1">
    <source>
        <dbReference type="EMBL" id="KON88421.1"/>
    </source>
</evidence>
<evidence type="ECO:0008006" key="3">
    <source>
        <dbReference type="Google" id="ProtNLM"/>
    </source>
</evidence>
<evidence type="ECO:0000313" key="2">
    <source>
        <dbReference type="Proteomes" id="UP000037109"/>
    </source>
</evidence>
<dbReference type="Pfam" id="PF13028">
    <property type="entry name" value="DUF3889"/>
    <property type="match status" value="1"/>
</dbReference>